<keyword evidence="13 15" id="KW-0520">NAD</keyword>
<sequence>MTSSRAVPPHVLLRHRDVPGIGDLAVYEAEGGYATARAVLTGMEPEAVVEVVKASGLRGRGGAGFPTGVKWGFLPKDGRPRVLVVNADESEPGTFKDREILEHNPHQLVEGILLAAYAIRAPEAFVYCRGEFRTGAEILERAVAAARARGYLGERIFGTSYSLTVHVYRGAGAYICGEETAQLESLEGRRGNPRLKPPFPAVSGLYGLPTVVNNVETIANLPPILTYGADWYRSMGTEKSPGVKVFSVSGQVRRPGNFERPLATPLRALIEAAGGLYPGRQLKAVIPGGSSVPLLPADRVDTPMDYESMLQAGSMLGSGGVIVLDDRTCIVGAAERLVRFYREESCGKCTPCREGTFWNAEILARLERGQGRMEDIDQLLDIADNMAGKCFCPLGDASLGFLVSALEHFRDEFVAHVTEKGCPWGATLYGAHHG</sequence>
<dbReference type="FunFam" id="3.10.20.600:FF:000003">
    <property type="entry name" value="NADH-quinone oxidoreductase subunit F"/>
    <property type="match status" value="1"/>
</dbReference>
<dbReference type="Pfam" id="PF01512">
    <property type="entry name" value="Complex1_51K"/>
    <property type="match status" value="1"/>
</dbReference>
<dbReference type="FunFam" id="3.40.50.11540:FF:000001">
    <property type="entry name" value="NADH dehydrogenase [ubiquinone] flavoprotein 1, mitochondrial"/>
    <property type="match status" value="1"/>
</dbReference>
<evidence type="ECO:0000259" key="16">
    <source>
        <dbReference type="SMART" id="SM00928"/>
    </source>
</evidence>
<gene>
    <name evidence="17" type="primary">nuoF</name>
    <name evidence="17" type="ORF">R50_1837</name>
</gene>
<evidence type="ECO:0000256" key="8">
    <source>
        <dbReference type="ARBA" id="ARBA00022719"/>
    </source>
</evidence>
<keyword evidence="6 15" id="KW-0285">Flavoprotein</keyword>
<feature type="domain" description="NADH-ubiquinone oxidoreductase 51kDa subunit iron-sulphur binding" evidence="16">
    <location>
        <begin position="331"/>
        <end position="376"/>
    </location>
</feature>
<dbReference type="Pfam" id="PF10589">
    <property type="entry name" value="NADH_4Fe-4S"/>
    <property type="match status" value="1"/>
</dbReference>
<dbReference type="AlphaFoldDB" id="A0A6F8ZIB9"/>
<protein>
    <recommendedName>
        <fullName evidence="4 15">NADH-quinone oxidoreductase subunit F</fullName>
        <ecNumber evidence="15">7.1.1.-</ecNumber>
    </recommendedName>
</protein>
<comment type="cofactor">
    <cofactor evidence="2 15">
        <name>[4Fe-4S] cluster</name>
        <dbReference type="ChEBI" id="CHEBI:49883"/>
    </cofactor>
</comment>
<dbReference type="InterPro" id="IPR011537">
    <property type="entry name" value="NADH-UbQ_OxRdtase_suF"/>
</dbReference>
<dbReference type="FunFam" id="1.20.1440.230:FF:000001">
    <property type="entry name" value="Mitochondrial NADH dehydrogenase flavoprotein 1"/>
    <property type="match status" value="1"/>
</dbReference>
<evidence type="ECO:0000313" key="18">
    <source>
        <dbReference type="Proteomes" id="UP000503399"/>
    </source>
</evidence>
<proteinExistence type="inferred from homology"/>
<dbReference type="SUPFAM" id="SSF142984">
    <property type="entry name" value="Nqo1 middle domain-like"/>
    <property type="match status" value="1"/>
</dbReference>
<keyword evidence="18" id="KW-1185">Reference proteome</keyword>
<reference evidence="17 18" key="1">
    <citation type="submission" date="2020-02" db="EMBL/GenBank/DDBJ databases">
        <authorList>
            <person name="Hogendoorn C."/>
        </authorList>
    </citation>
    <scope>NUCLEOTIDE SEQUENCE [LARGE SCALE GENOMIC DNA]</scope>
    <source>
        <strain evidence="17">R501</strain>
    </source>
</reference>
<comment type="catalytic activity">
    <reaction evidence="14 15">
        <text>a quinone + NADH + 5 H(+)(in) = a quinol + NAD(+) + 4 H(+)(out)</text>
        <dbReference type="Rhea" id="RHEA:57888"/>
        <dbReference type="ChEBI" id="CHEBI:15378"/>
        <dbReference type="ChEBI" id="CHEBI:24646"/>
        <dbReference type="ChEBI" id="CHEBI:57540"/>
        <dbReference type="ChEBI" id="CHEBI:57945"/>
        <dbReference type="ChEBI" id="CHEBI:132124"/>
    </reaction>
</comment>
<comment type="function">
    <text evidence="15">NDH-1 shuttles electrons from NADH, via FMN and iron-sulfur (Fe-S) centers, to quinones in the respiratory chain.</text>
</comment>
<dbReference type="InterPro" id="IPR054765">
    <property type="entry name" value="SLBB_dom"/>
</dbReference>
<evidence type="ECO:0000256" key="3">
    <source>
        <dbReference type="ARBA" id="ARBA00007523"/>
    </source>
</evidence>
<dbReference type="SMART" id="SM00928">
    <property type="entry name" value="NADH_4Fe-4S"/>
    <property type="match status" value="1"/>
</dbReference>
<dbReference type="NCBIfam" id="TIGR01959">
    <property type="entry name" value="nuoF_fam"/>
    <property type="match status" value="1"/>
</dbReference>
<keyword evidence="8 15" id="KW-0874">Quinone</keyword>
<dbReference type="KEGG" id="hfv:R50_1837"/>
<dbReference type="PROSITE" id="PS00645">
    <property type="entry name" value="COMPLEX1_51K_2"/>
    <property type="match status" value="1"/>
</dbReference>
<keyword evidence="17" id="KW-0830">Ubiquinone</keyword>
<evidence type="ECO:0000256" key="11">
    <source>
        <dbReference type="ARBA" id="ARBA00023004"/>
    </source>
</evidence>
<dbReference type="SUPFAM" id="SSF140490">
    <property type="entry name" value="Nqo1C-terminal domain-like"/>
    <property type="match status" value="1"/>
</dbReference>
<dbReference type="InterPro" id="IPR037207">
    <property type="entry name" value="Nuop51_4Fe4S-bd_sf"/>
</dbReference>
<accession>A0A6F8ZIB9</accession>
<evidence type="ECO:0000256" key="1">
    <source>
        <dbReference type="ARBA" id="ARBA00001917"/>
    </source>
</evidence>
<dbReference type="Gene3D" id="3.10.20.600">
    <property type="match status" value="1"/>
</dbReference>
<dbReference type="GO" id="GO:0048038">
    <property type="term" value="F:quinone binding"/>
    <property type="evidence" value="ECO:0007669"/>
    <property type="project" value="UniProtKB-KW"/>
</dbReference>
<dbReference type="InterPro" id="IPR050837">
    <property type="entry name" value="ComplexI_51kDa_subunit"/>
</dbReference>
<dbReference type="SUPFAM" id="SSF142019">
    <property type="entry name" value="Nqo1 FMN-binding domain-like"/>
    <property type="match status" value="1"/>
</dbReference>
<evidence type="ECO:0000256" key="7">
    <source>
        <dbReference type="ARBA" id="ARBA00022643"/>
    </source>
</evidence>
<evidence type="ECO:0000256" key="5">
    <source>
        <dbReference type="ARBA" id="ARBA00022485"/>
    </source>
</evidence>
<dbReference type="GO" id="GO:0046872">
    <property type="term" value="F:metal ion binding"/>
    <property type="evidence" value="ECO:0007669"/>
    <property type="project" value="UniProtKB-KW"/>
</dbReference>
<dbReference type="NCBIfam" id="NF010120">
    <property type="entry name" value="PRK13596.1"/>
    <property type="match status" value="1"/>
</dbReference>
<evidence type="ECO:0000256" key="13">
    <source>
        <dbReference type="ARBA" id="ARBA00023027"/>
    </source>
</evidence>
<dbReference type="EC" id="7.1.1.-" evidence="15"/>
<evidence type="ECO:0000256" key="4">
    <source>
        <dbReference type="ARBA" id="ARBA00019901"/>
    </source>
</evidence>
<dbReference type="InterPro" id="IPR001949">
    <property type="entry name" value="NADH-UbQ_OxRdtase_51kDa_CS"/>
</dbReference>
<keyword evidence="10" id="KW-1278">Translocase</keyword>
<keyword evidence="9 15" id="KW-0479">Metal-binding</keyword>
<keyword evidence="7 15" id="KW-0288">FMN</keyword>
<dbReference type="InterPro" id="IPR019575">
    <property type="entry name" value="Nuop51_4Fe4S-bd"/>
</dbReference>
<keyword evidence="5 15" id="KW-0004">4Fe-4S</keyword>
<dbReference type="InterPro" id="IPR011538">
    <property type="entry name" value="Nuo51_FMN-bd"/>
</dbReference>
<dbReference type="Gene3D" id="6.10.250.1450">
    <property type="match status" value="1"/>
</dbReference>
<dbReference type="InterPro" id="IPR037225">
    <property type="entry name" value="Nuo51_FMN-bd_sf"/>
</dbReference>
<evidence type="ECO:0000256" key="12">
    <source>
        <dbReference type="ARBA" id="ARBA00023014"/>
    </source>
</evidence>
<name>A0A6F8ZIB9_9FIRM</name>
<dbReference type="GO" id="GO:0008137">
    <property type="term" value="F:NADH dehydrogenase (ubiquinone) activity"/>
    <property type="evidence" value="ECO:0007669"/>
    <property type="project" value="InterPro"/>
</dbReference>
<dbReference type="Proteomes" id="UP000503399">
    <property type="component" value="Chromosome"/>
</dbReference>
<evidence type="ECO:0000313" key="17">
    <source>
        <dbReference type="EMBL" id="CAB1129338.1"/>
    </source>
</evidence>
<evidence type="ECO:0000256" key="9">
    <source>
        <dbReference type="ARBA" id="ARBA00022723"/>
    </source>
</evidence>
<keyword evidence="11 15" id="KW-0408">Iron</keyword>
<comment type="similarity">
    <text evidence="3 15">Belongs to the complex I 51 kDa subunit family.</text>
</comment>
<dbReference type="GO" id="GO:0051539">
    <property type="term" value="F:4 iron, 4 sulfur cluster binding"/>
    <property type="evidence" value="ECO:0007669"/>
    <property type="project" value="UniProtKB-UniRule"/>
</dbReference>
<evidence type="ECO:0000256" key="10">
    <source>
        <dbReference type="ARBA" id="ARBA00022967"/>
    </source>
</evidence>
<organism evidence="17 18">
    <name type="scientific">Candidatus Hydrogenisulfobacillus filiaventi</name>
    <dbReference type="NCBI Taxonomy" id="2707344"/>
    <lineage>
        <taxon>Bacteria</taxon>
        <taxon>Bacillati</taxon>
        <taxon>Bacillota</taxon>
        <taxon>Clostridia</taxon>
        <taxon>Eubacteriales</taxon>
        <taxon>Clostridiales Family XVII. Incertae Sedis</taxon>
        <taxon>Candidatus Hydrogenisulfobacillus</taxon>
    </lineage>
</organism>
<evidence type="ECO:0000256" key="2">
    <source>
        <dbReference type="ARBA" id="ARBA00001966"/>
    </source>
</evidence>
<dbReference type="Pfam" id="PF22461">
    <property type="entry name" value="SLBB_2"/>
    <property type="match status" value="1"/>
</dbReference>
<comment type="cofactor">
    <cofactor evidence="1 15">
        <name>FMN</name>
        <dbReference type="ChEBI" id="CHEBI:58210"/>
    </cofactor>
</comment>
<dbReference type="Gene3D" id="1.20.1440.230">
    <property type="entry name" value="NADH-ubiquinone oxidoreductase 51kDa subunit, iron-sulphur binding domain"/>
    <property type="match status" value="1"/>
</dbReference>
<dbReference type="GO" id="GO:0010181">
    <property type="term" value="F:FMN binding"/>
    <property type="evidence" value="ECO:0007669"/>
    <property type="project" value="InterPro"/>
</dbReference>
<dbReference type="PANTHER" id="PTHR11780">
    <property type="entry name" value="NADH-UBIQUINONE OXIDOREDUCTASE FLAVOPROTEIN 1 NDUFV1"/>
    <property type="match status" value="1"/>
</dbReference>
<dbReference type="GO" id="GO:0003954">
    <property type="term" value="F:NADH dehydrogenase activity"/>
    <property type="evidence" value="ECO:0007669"/>
    <property type="project" value="TreeGrafter"/>
</dbReference>
<dbReference type="GO" id="GO:0045333">
    <property type="term" value="P:cellular respiration"/>
    <property type="evidence" value="ECO:0007669"/>
    <property type="project" value="TreeGrafter"/>
</dbReference>
<keyword evidence="12 15" id="KW-0411">Iron-sulfur</keyword>
<dbReference type="Gene3D" id="3.40.50.11540">
    <property type="entry name" value="NADH-ubiquinone oxidoreductase 51kDa subunit"/>
    <property type="match status" value="1"/>
</dbReference>
<evidence type="ECO:0000256" key="6">
    <source>
        <dbReference type="ARBA" id="ARBA00022630"/>
    </source>
</evidence>
<dbReference type="PANTHER" id="PTHR11780:SF10">
    <property type="entry name" value="NADH DEHYDROGENASE [UBIQUINONE] FLAVOPROTEIN 1, MITOCHONDRIAL"/>
    <property type="match status" value="1"/>
</dbReference>
<evidence type="ECO:0000256" key="14">
    <source>
        <dbReference type="ARBA" id="ARBA00047712"/>
    </source>
</evidence>
<dbReference type="EMBL" id="LR778114">
    <property type="protein sequence ID" value="CAB1129338.1"/>
    <property type="molecule type" value="Genomic_DNA"/>
</dbReference>
<dbReference type="GO" id="GO:0051287">
    <property type="term" value="F:NAD binding"/>
    <property type="evidence" value="ECO:0007669"/>
    <property type="project" value="UniProtKB-UniRule"/>
</dbReference>
<evidence type="ECO:0000256" key="15">
    <source>
        <dbReference type="RuleBase" id="RU364066"/>
    </source>
</evidence>